<reference evidence="3" key="1">
    <citation type="submission" date="2017-02" db="UniProtKB">
        <authorList>
            <consortium name="WormBaseParasite"/>
        </authorList>
    </citation>
    <scope>IDENTIFICATION</scope>
</reference>
<dbReference type="AlphaFoldDB" id="A0A0N4XNN1"/>
<sequence length="37" mass="4214">MGDLSRIRNGGDAVLYEEFQVRSISSLPPNWSFLRDS</sequence>
<accession>A0A0N4XNN1</accession>
<evidence type="ECO:0000313" key="1">
    <source>
        <dbReference type="EMBL" id="VDL67723.1"/>
    </source>
</evidence>
<evidence type="ECO:0000313" key="2">
    <source>
        <dbReference type="Proteomes" id="UP000271162"/>
    </source>
</evidence>
<dbReference type="Proteomes" id="UP000271162">
    <property type="component" value="Unassembled WGS sequence"/>
</dbReference>
<evidence type="ECO:0000313" key="3">
    <source>
        <dbReference type="WBParaSite" id="NBR_0000413301-mRNA-1"/>
    </source>
</evidence>
<name>A0A0N4XNN1_NIPBR</name>
<dbReference type="WBParaSite" id="NBR_0000413301-mRNA-1">
    <property type="protein sequence ID" value="NBR_0000413301-mRNA-1"/>
    <property type="gene ID" value="NBR_0000413301"/>
</dbReference>
<dbReference type="EMBL" id="UYSL01007171">
    <property type="protein sequence ID" value="VDL67723.1"/>
    <property type="molecule type" value="Genomic_DNA"/>
</dbReference>
<keyword evidence="2" id="KW-1185">Reference proteome</keyword>
<reference evidence="1 2" key="2">
    <citation type="submission" date="2018-11" db="EMBL/GenBank/DDBJ databases">
        <authorList>
            <consortium name="Pathogen Informatics"/>
        </authorList>
    </citation>
    <scope>NUCLEOTIDE SEQUENCE [LARGE SCALE GENOMIC DNA]</scope>
</reference>
<protein>
    <submittedName>
        <fullName evidence="3">WW domain-containing protein</fullName>
    </submittedName>
</protein>
<proteinExistence type="predicted"/>
<organism evidence="3">
    <name type="scientific">Nippostrongylus brasiliensis</name>
    <name type="common">Rat hookworm</name>
    <dbReference type="NCBI Taxonomy" id="27835"/>
    <lineage>
        <taxon>Eukaryota</taxon>
        <taxon>Metazoa</taxon>
        <taxon>Ecdysozoa</taxon>
        <taxon>Nematoda</taxon>
        <taxon>Chromadorea</taxon>
        <taxon>Rhabditida</taxon>
        <taxon>Rhabditina</taxon>
        <taxon>Rhabditomorpha</taxon>
        <taxon>Strongyloidea</taxon>
        <taxon>Heligmosomidae</taxon>
        <taxon>Nippostrongylus</taxon>
    </lineage>
</organism>
<gene>
    <name evidence="1" type="ORF">NBR_LOCUS4134</name>
</gene>